<dbReference type="AlphaFoldDB" id="A0A1C7LWC4"/>
<organism evidence="1 2">
    <name type="scientific">Grifola frondosa</name>
    <name type="common">Maitake</name>
    <name type="synonym">Polyporus frondosus</name>
    <dbReference type="NCBI Taxonomy" id="5627"/>
    <lineage>
        <taxon>Eukaryota</taxon>
        <taxon>Fungi</taxon>
        <taxon>Dikarya</taxon>
        <taxon>Basidiomycota</taxon>
        <taxon>Agaricomycotina</taxon>
        <taxon>Agaricomycetes</taxon>
        <taxon>Polyporales</taxon>
        <taxon>Grifolaceae</taxon>
        <taxon>Grifola</taxon>
    </lineage>
</organism>
<comment type="caution">
    <text evidence="1">The sequence shown here is derived from an EMBL/GenBank/DDBJ whole genome shotgun (WGS) entry which is preliminary data.</text>
</comment>
<dbReference type="Proteomes" id="UP000092993">
    <property type="component" value="Unassembled WGS sequence"/>
</dbReference>
<gene>
    <name evidence="1" type="ORF">A0H81_11215</name>
</gene>
<sequence>MCCFGHLMYWRLDTLDGSNVGAPYRECCYAFSEKTCLPDFSIYARLPYNHQHHYLLPARDPGLRAAPVECRDEKLIDFLAYPPHVARQLTIGMNEKDYKCPTVFVRVIRDACIDERRVPGPIP</sequence>
<proteinExistence type="predicted"/>
<keyword evidence="2" id="KW-1185">Reference proteome</keyword>
<evidence type="ECO:0000313" key="1">
    <source>
        <dbReference type="EMBL" id="OBZ69043.1"/>
    </source>
</evidence>
<evidence type="ECO:0000313" key="2">
    <source>
        <dbReference type="Proteomes" id="UP000092993"/>
    </source>
</evidence>
<dbReference type="EMBL" id="LUGG01000019">
    <property type="protein sequence ID" value="OBZ69043.1"/>
    <property type="molecule type" value="Genomic_DNA"/>
</dbReference>
<reference evidence="1 2" key="1">
    <citation type="submission" date="2016-03" db="EMBL/GenBank/DDBJ databases">
        <title>Whole genome sequencing of Grifola frondosa 9006-11.</title>
        <authorList>
            <person name="Min B."/>
            <person name="Park H."/>
            <person name="Kim J.-G."/>
            <person name="Cho H."/>
            <person name="Oh Y.-L."/>
            <person name="Kong W.-S."/>
            <person name="Choi I.-G."/>
        </authorList>
    </citation>
    <scope>NUCLEOTIDE SEQUENCE [LARGE SCALE GENOMIC DNA]</scope>
    <source>
        <strain evidence="1 2">9006-11</strain>
    </source>
</reference>
<name>A0A1C7LWC4_GRIFR</name>
<protein>
    <submittedName>
        <fullName evidence="1">Uncharacterized protein</fullName>
    </submittedName>
</protein>
<accession>A0A1C7LWC4</accession>